<dbReference type="EMBL" id="NJES01000052">
    <property type="protein sequence ID" value="PHH79238.1"/>
    <property type="molecule type" value="Genomic_DNA"/>
</dbReference>
<sequence length="106" mass="11905">MLMELSPSKTNRLYLLAFTTIIYPFRFTHGIGVKSDCLIGILLSVVAAWWNNDLGYDLVTPFLHKTKSQTNCPKIRNDTAPDQDCCRQDQSGNLLEAVLQPGRASF</sequence>
<organism evidence="1 2">
    <name type="scientific">Ophiocordyceps camponoti-rufipedis</name>
    <dbReference type="NCBI Taxonomy" id="2004952"/>
    <lineage>
        <taxon>Eukaryota</taxon>
        <taxon>Fungi</taxon>
        <taxon>Dikarya</taxon>
        <taxon>Ascomycota</taxon>
        <taxon>Pezizomycotina</taxon>
        <taxon>Sordariomycetes</taxon>
        <taxon>Hypocreomycetidae</taxon>
        <taxon>Hypocreales</taxon>
        <taxon>Ophiocordycipitaceae</taxon>
        <taxon>Ophiocordyceps</taxon>
    </lineage>
</organism>
<evidence type="ECO:0000313" key="2">
    <source>
        <dbReference type="Proteomes" id="UP000226431"/>
    </source>
</evidence>
<accession>A0A2C5YMC0</accession>
<keyword evidence="2" id="KW-1185">Reference proteome</keyword>
<protein>
    <submittedName>
        <fullName evidence="1">Uncharacterized protein</fullName>
    </submittedName>
</protein>
<dbReference type="AlphaFoldDB" id="A0A2C5YMC0"/>
<comment type="caution">
    <text evidence="1">The sequence shown here is derived from an EMBL/GenBank/DDBJ whole genome shotgun (WGS) entry which is preliminary data.</text>
</comment>
<gene>
    <name evidence="1" type="ORF">CDD80_5322</name>
</gene>
<proteinExistence type="predicted"/>
<evidence type="ECO:0000313" key="1">
    <source>
        <dbReference type="EMBL" id="PHH79238.1"/>
    </source>
</evidence>
<dbReference type="Proteomes" id="UP000226431">
    <property type="component" value="Unassembled WGS sequence"/>
</dbReference>
<name>A0A2C5YMC0_9HYPO</name>
<reference evidence="1 2" key="1">
    <citation type="submission" date="2017-06" db="EMBL/GenBank/DDBJ databases">
        <title>Ant-infecting Ophiocordyceps genomes reveal a high diversity of potential behavioral manipulation genes and a possible major role for enterotoxins.</title>
        <authorList>
            <person name="De Bekker C."/>
            <person name="Evans H.C."/>
            <person name="Brachmann A."/>
            <person name="Hughes D.P."/>
        </authorList>
    </citation>
    <scope>NUCLEOTIDE SEQUENCE [LARGE SCALE GENOMIC DNA]</scope>
    <source>
        <strain evidence="1 2">Map16</strain>
    </source>
</reference>